<dbReference type="EMBL" id="CP075864">
    <property type="protein sequence ID" value="QYS94995.1"/>
    <property type="molecule type" value="Genomic_DNA"/>
</dbReference>
<proteinExistence type="predicted"/>
<keyword evidence="2" id="KW-1185">Reference proteome</keyword>
<evidence type="ECO:0000313" key="1">
    <source>
        <dbReference type="EMBL" id="QYS94995.1"/>
    </source>
</evidence>
<dbReference type="Proteomes" id="UP000826661">
    <property type="component" value="Chromosome I"/>
</dbReference>
<protein>
    <submittedName>
        <fullName evidence="1">Uncharacterized protein</fullName>
    </submittedName>
</protein>
<sequence>MDDFLFSSLRLVLFFSPELFYFIMMKRHEGKMPTKLGGGKDGWMTEGLGTTRNKTRQYIHIWLNQWLYTTALKIQPITYLPITDDPLPLSTLKKYPIAAEKNDTQLVCRLYCPFGRSGSVTGSHGGGAAT</sequence>
<name>A0A8G0PA13_9HYPO</name>
<dbReference type="AlphaFoldDB" id="A0A8G0PA13"/>
<reference evidence="1 2" key="1">
    <citation type="journal article" date="2021" name="BMC Genomics">
        <title>Telomere-to-telomere genome assembly of asparaginase-producing Trichoderma simmonsii.</title>
        <authorList>
            <person name="Chung D."/>
            <person name="Kwon Y.M."/>
            <person name="Yang Y."/>
        </authorList>
    </citation>
    <scope>NUCLEOTIDE SEQUENCE [LARGE SCALE GENOMIC DNA]</scope>
    <source>
        <strain evidence="1 2">GH-Sj1</strain>
    </source>
</reference>
<evidence type="ECO:0000313" key="2">
    <source>
        <dbReference type="Proteomes" id="UP000826661"/>
    </source>
</evidence>
<accession>A0A8G0PA13</accession>
<organism evidence="1 2">
    <name type="scientific">Trichoderma simmonsii</name>
    <dbReference type="NCBI Taxonomy" id="1491479"/>
    <lineage>
        <taxon>Eukaryota</taxon>
        <taxon>Fungi</taxon>
        <taxon>Dikarya</taxon>
        <taxon>Ascomycota</taxon>
        <taxon>Pezizomycotina</taxon>
        <taxon>Sordariomycetes</taxon>
        <taxon>Hypocreomycetidae</taxon>
        <taxon>Hypocreales</taxon>
        <taxon>Hypocreaceae</taxon>
        <taxon>Trichoderma</taxon>
    </lineage>
</organism>
<gene>
    <name evidence="1" type="ORF">H0G86_002312</name>
</gene>